<reference evidence="1 2" key="1">
    <citation type="submission" date="2024-06" db="EMBL/GenBank/DDBJ databases">
        <authorList>
            <person name="Kraege A."/>
            <person name="Thomma B."/>
        </authorList>
    </citation>
    <scope>NUCLEOTIDE SEQUENCE [LARGE SCALE GENOMIC DNA]</scope>
</reference>
<keyword evidence="2" id="KW-1185">Reference proteome</keyword>
<dbReference type="EMBL" id="CAXHTA020000008">
    <property type="protein sequence ID" value="CAL5223370.1"/>
    <property type="molecule type" value="Genomic_DNA"/>
</dbReference>
<organism evidence="1 2">
    <name type="scientific">Coccomyxa viridis</name>
    <dbReference type="NCBI Taxonomy" id="1274662"/>
    <lineage>
        <taxon>Eukaryota</taxon>
        <taxon>Viridiplantae</taxon>
        <taxon>Chlorophyta</taxon>
        <taxon>core chlorophytes</taxon>
        <taxon>Trebouxiophyceae</taxon>
        <taxon>Trebouxiophyceae incertae sedis</taxon>
        <taxon>Coccomyxaceae</taxon>
        <taxon>Coccomyxa</taxon>
    </lineage>
</organism>
<protein>
    <submittedName>
        <fullName evidence="1">G5875 protein</fullName>
    </submittedName>
</protein>
<dbReference type="Proteomes" id="UP001497392">
    <property type="component" value="Unassembled WGS sequence"/>
</dbReference>
<accession>A0ABP1FU10</accession>
<sequence>MCAHDAAESQPASRRAGAPAALCQDALERLTMKDTGRDGVSSRLRGQQCRLHNQCGQLCSTVNIICYPFKDFICKEGFFAIHFRCLRPSTM</sequence>
<comment type="caution">
    <text evidence="1">The sequence shown here is derived from an EMBL/GenBank/DDBJ whole genome shotgun (WGS) entry which is preliminary data.</text>
</comment>
<evidence type="ECO:0000313" key="1">
    <source>
        <dbReference type="EMBL" id="CAL5223370.1"/>
    </source>
</evidence>
<evidence type="ECO:0000313" key="2">
    <source>
        <dbReference type="Proteomes" id="UP001497392"/>
    </source>
</evidence>
<gene>
    <name evidence="1" type="primary">g5875</name>
    <name evidence="1" type="ORF">VP750_LOCUS5029</name>
</gene>
<proteinExistence type="predicted"/>
<name>A0ABP1FU10_9CHLO</name>